<evidence type="ECO:0000256" key="4">
    <source>
        <dbReference type="ARBA" id="ARBA00022630"/>
    </source>
</evidence>
<dbReference type="EMBL" id="JARKHS020005290">
    <property type="protein sequence ID" value="KAK8783670.1"/>
    <property type="molecule type" value="Genomic_DNA"/>
</dbReference>
<dbReference type="Proteomes" id="UP001321473">
    <property type="component" value="Unassembled WGS sequence"/>
</dbReference>
<comment type="cofactor">
    <cofactor evidence="1">
        <name>FAD</name>
        <dbReference type="ChEBI" id="CHEBI:57692"/>
    </cofactor>
</comment>
<protein>
    <recommendedName>
        <fullName evidence="3">glycerol-3-phosphate dehydrogenase</fullName>
        <ecNumber evidence="3">1.1.5.3</ecNumber>
    </recommendedName>
</protein>
<evidence type="ECO:0000256" key="2">
    <source>
        <dbReference type="ARBA" id="ARBA00007330"/>
    </source>
</evidence>
<dbReference type="PANTHER" id="PTHR11985:SF15">
    <property type="entry name" value="GLYCEROL-3-PHOSPHATE DEHYDROGENASE, MITOCHONDRIAL"/>
    <property type="match status" value="1"/>
</dbReference>
<evidence type="ECO:0000313" key="9">
    <source>
        <dbReference type="Proteomes" id="UP001321473"/>
    </source>
</evidence>
<comment type="caution">
    <text evidence="8">The sequence shown here is derived from an EMBL/GenBank/DDBJ whole genome shotgun (WGS) entry which is preliminary data.</text>
</comment>
<evidence type="ECO:0000256" key="1">
    <source>
        <dbReference type="ARBA" id="ARBA00001974"/>
    </source>
</evidence>
<dbReference type="Gene3D" id="3.50.50.60">
    <property type="entry name" value="FAD/NAD(P)-binding domain"/>
    <property type="match status" value="2"/>
</dbReference>
<feature type="domain" description="FAD dependent oxidoreductase" evidence="7">
    <location>
        <begin position="94"/>
        <end position="253"/>
    </location>
</feature>
<evidence type="ECO:0000259" key="7">
    <source>
        <dbReference type="Pfam" id="PF01266"/>
    </source>
</evidence>
<comment type="similarity">
    <text evidence="2">Belongs to the FAD-dependent glycerol-3-phosphate dehydrogenase family.</text>
</comment>
<evidence type="ECO:0000256" key="5">
    <source>
        <dbReference type="ARBA" id="ARBA00022827"/>
    </source>
</evidence>
<accession>A0AAQ4F8W9</accession>
<evidence type="ECO:0000256" key="3">
    <source>
        <dbReference type="ARBA" id="ARBA00013029"/>
    </source>
</evidence>
<dbReference type="InterPro" id="IPR006076">
    <property type="entry name" value="FAD-dep_OxRdtase"/>
</dbReference>
<name>A0AAQ4F8W9_AMBAM</name>
<dbReference type="GO" id="GO:0004368">
    <property type="term" value="F:glycerol-3-phosphate dehydrogenase (quinone) activity"/>
    <property type="evidence" value="ECO:0007669"/>
    <property type="project" value="UniProtKB-EC"/>
</dbReference>
<organism evidence="8 9">
    <name type="scientific">Amblyomma americanum</name>
    <name type="common">Lone star tick</name>
    <dbReference type="NCBI Taxonomy" id="6943"/>
    <lineage>
        <taxon>Eukaryota</taxon>
        <taxon>Metazoa</taxon>
        <taxon>Ecdysozoa</taxon>
        <taxon>Arthropoda</taxon>
        <taxon>Chelicerata</taxon>
        <taxon>Arachnida</taxon>
        <taxon>Acari</taxon>
        <taxon>Parasitiformes</taxon>
        <taxon>Ixodida</taxon>
        <taxon>Ixodoidea</taxon>
        <taxon>Ixodidae</taxon>
        <taxon>Amblyomminae</taxon>
        <taxon>Amblyomma</taxon>
    </lineage>
</organism>
<dbReference type="GO" id="GO:0005739">
    <property type="term" value="C:mitochondrion"/>
    <property type="evidence" value="ECO:0007669"/>
    <property type="project" value="TreeGrafter"/>
</dbReference>
<evidence type="ECO:0000313" key="8">
    <source>
        <dbReference type="EMBL" id="KAK8783670.1"/>
    </source>
</evidence>
<dbReference type="Gene3D" id="3.30.9.10">
    <property type="entry name" value="D-Amino Acid Oxidase, subunit A, domain 2"/>
    <property type="match status" value="1"/>
</dbReference>
<proteinExistence type="inferred from homology"/>
<gene>
    <name evidence="8" type="ORF">V5799_009961</name>
</gene>
<dbReference type="InterPro" id="IPR000447">
    <property type="entry name" value="G3P_DH_FAD-dep"/>
</dbReference>
<dbReference type="GO" id="GO:0006072">
    <property type="term" value="P:glycerol-3-phosphate metabolic process"/>
    <property type="evidence" value="ECO:0007669"/>
    <property type="project" value="InterPro"/>
</dbReference>
<dbReference type="Pfam" id="PF01266">
    <property type="entry name" value="DAO"/>
    <property type="match status" value="1"/>
</dbReference>
<reference evidence="8 9" key="1">
    <citation type="journal article" date="2023" name="Arcadia Sci">
        <title>De novo assembly of a long-read Amblyomma americanum tick genome.</title>
        <authorList>
            <person name="Chou S."/>
            <person name="Poskanzer K.E."/>
            <person name="Rollins M."/>
            <person name="Thuy-Boun P.S."/>
        </authorList>
    </citation>
    <scope>NUCLEOTIDE SEQUENCE [LARGE SCALE GENOMIC DNA]</scope>
    <source>
        <strain evidence="8">F_SG_1</strain>
        <tissue evidence="8">Salivary glands</tissue>
    </source>
</reference>
<dbReference type="AlphaFoldDB" id="A0AAQ4F8W9"/>
<dbReference type="PANTHER" id="PTHR11985">
    <property type="entry name" value="GLYCEROL-3-PHOSPHATE DEHYDROGENASE"/>
    <property type="match status" value="1"/>
</dbReference>
<dbReference type="EC" id="1.1.5.3" evidence="3"/>
<evidence type="ECO:0000256" key="6">
    <source>
        <dbReference type="ARBA" id="ARBA00023002"/>
    </source>
</evidence>
<keyword evidence="6" id="KW-0560">Oxidoreductase</keyword>
<sequence>MFSLYFAVKMISEACSSDNESQAFFCWYQCTAFIWVQDSPEKHLLDLWVWAEQLEKLRTTLEFDILVLGGGAIACGVALDAATRGLRVALCDIEAIEERQAIFAAAPHLCHSVFVVMPLYDWRKALSVWFYFKTHWYIFSKPNLNENYWLSSTKMQELFPLLRKEGLVGAMVFREATINDIRMNVALALTAARHGAVVANHVGAKRFLKDKSGRLRGAVLRDTLTGDVWPVRAKCVVNATGSGADLLRQVWAPSTKKCIPSAAPWRVVLEPANQSQTGRSRLSVAKGVRPTGICTKERLKSLYV</sequence>
<dbReference type="InterPro" id="IPR036188">
    <property type="entry name" value="FAD/NAD-bd_sf"/>
</dbReference>
<keyword evidence="5" id="KW-0274">FAD</keyword>
<keyword evidence="9" id="KW-1185">Reference proteome</keyword>
<keyword evidence="4" id="KW-0285">Flavoprotein</keyword>
<dbReference type="SUPFAM" id="SSF51905">
    <property type="entry name" value="FAD/NAD(P)-binding domain"/>
    <property type="match status" value="1"/>
</dbReference>